<evidence type="ECO:0000256" key="2">
    <source>
        <dbReference type="ARBA" id="ARBA00022630"/>
    </source>
</evidence>
<evidence type="ECO:0000259" key="4">
    <source>
        <dbReference type="PROSITE" id="PS50902"/>
    </source>
</evidence>
<dbReference type="GO" id="GO:0016491">
    <property type="term" value="F:oxidoreductase activity"/>
    <property type="evidence" value="ECO:0007669"/>
    <property type="project" value="TreeGrafter"/>
</dbReference>
<dbReference type="RefSeq" id="WP_169930897.1">
    <property type="nucleotide sequence ID" value="NZ_PIPR01000001.1"/>
</dbReference>
<keyword evidence="6" id="KW-1185">Reference proteome</keyword>
<dbReference type="InterPro" id="IPR008254">
    <property type="entry name" value="Flavodoxin/NO_synth"/>
</dbReference>
<comment type="cofactor">
    <cofactor evidence="1">
        <name>FMN</name>
        <dbReference type="ChEBI" id="CHEBI:58210"/>
    </cofactor>
</comment>
<dbReference type="GO" id="GO:0005829">
    <property type="term" value="C:cytosol"/>
    <property type="evidence" value="ECO:0007669"/>
    <property type="project" value="TreeGrafter"/>
</dbReference>
<comment type="caution">
    <text evidence="5">The sequence shown here is derived from an EMBL/GenBank/DDBJ whole genome shotgun (WGS) entry which is preliminary data.</text>
</comment>
<dbReference type="InterPro" id="IPR029039">
    <property type="entry name" value="Flavoprotein-like_sf"/>
</dbReference>
<dbReference type="Pfam" id="PF00258">
    <property type="entry name" value="Flavodoxin_1"/>
    <property type="match status" value="1"/>
</dbReference>
<dbReference type="GO" id="GO:0050660">
    <property type="term" value="F:flavin adenine dinucleotide binding"/>
    <property type="evidence" value="ECO:0007669"/>
    <property type="project" value="TreeGrafter"/>
</dbReference>
<protein>
    <submittedName>
        <fullName evidence="5">Flavodoxin</fullName>
    </submittedName>
</protein>
<evidence type="ECO:0000313" key="6">
    <source>
        <dbReference type="Proteomes" id="UP000287766"/>
    </source>
</evidence>
<dbReference type="Proteomes" id="UP000287766">
    <property type="component" value="Unassembled WGS sequence"/>
</dbReference>
<gene>
    <name evidence="5" type="ORF">CWE22_08525</name>
</gene>
<keyword evidence="2" id="KW-0285">Flavoprotein</keyword>
<dbReference type="GO" id="GO:0010181">
    <property type="term" value="F:FMN binding"/>
    <property type="evidence" value="ECO:0007669"/>
    <property type="project" value="InterPro"/>
</dbReference>
<evidence type="ECO:0000256" key="3">
    <source>
        <dbReference type="ARBA" id="ARBA00022643"/>
    </source>
</evidence>
<accession>A0A7Z7EUL9</accession>
<evidence type="ECO:0000256" key="1">
    <source>
        <dbReference type="ARBA" id="ARBA00001917"/>
    </source>
</evidence>
<sequence length="156" mass="17552">MNIDILVATTSGNTEYLADQIAEQLQHAGFTTSLHYEPDYSDLLEALRQSNEETFWLCCIASHGAGEYADSMLDFAEQMHAEKPQLDELNFTVIAVGDSCYDTFCSAGRDCDALLDKLHAKRAIERLEIDMATEDPEEKAAEWLPKLITWLNNKQS</sequence>
<dbReference type="AlphaFoldDB" id="A0A7Z7EUL9"/>
<dbReference type="PANTHER" id="PTHR19384">
    <property type="entry name" value="NITRIC OXIDE SYNTHASE-RELATED"/>
    <property type="match status" value="1"/>
</dbReference>
<reference evidence="6" key="1">
    <citation type="journal article" date="2018" name="Front. Microbiol.">
        <title>Genome-Based Analysis Reveals the Taxonomy and Diversity of the Family Idiomarinaceae.</title>
        <authorList>
            <person name="Liu Y."/>
            <person name="Lai Q."/>
            <person name="Shao Z."/>
        </authorList>
    </citation>
    <scope>NUCLEOTIDE SEQUENCE [LARGE SCALE GENOMIC DNA]</scope>
    <source>
        <strain evidence="6">KYW314</strain>
    </source>
</reference>
<organism evidence="5 6">
    <name type="scientific">Pseudidiomarina aestuarii</name>
    <dbReference type="NCBI Taxonomy" id="624146"/>
    <lineage>
        <taxon>Bacteria</taxon>
        <taxon>Pseudomonadati</taxon>
        <taxon>Pseudomonadota</taxon>
        <taxon>Gammaproteobacteria</taxon>
        <taxon>Alteromonadales</taxon>
        <taxon>Idiomarinaceae</taxon>
        <taxon>Pseudidiomarina</taxon>
    </lineage>
</organism>
<dbReference type="PANTHER" id="PTHR19384:SF128">
    <property type="entry name" value="NADPH OXIDOREDUCTASE A"/>
    <property type="match status" value="1"/>
</dbReference>
<dbReference type="Gene3D" id="3.40.50.360">
    <property type="match status" value="1"/>
</dbReference>
<feature type="domain" description="Flavodoxin-like" evidence="4">
    <location>
        <begin position="3"/>
        <end position="148"/>
    </location>
</feature>
<name>A0A7Z7EUL9_9GAMM</name>
<keyword evidence="3" id="KW-0288">FMN</keyword>
<dbReference type="PROSITE" id="PS50902">
    <property type="entry name" value="FLAVODOXIN_LIKE"/>
    <property type="match status" value="1"/>
</dbReference>
<proteinExistence type="predicted"/>
<dbReference type="SUPFAM" id="SSF52218">
    <property type="entry name" value="Flavoproteins"/>
    <property type="match status" value="1"/>
</dbReference>
<dbReference type="EMBL" id="PIPR01000001">
    <property type="protein sequence ID" value="RUO42175.1"/>
    <property type="molecule type" value="Genomic_DNA"/>
</dbReference>
<evidence type="ECO:0000313" key="5">
    <source>
        <dbReference type="EMBL" id="RUO42175.1"/>
    </source>
</evidence>